<dbReference type="InterPro" id="IPR033964">
    <property type="entry name" value="ABBA"/>
</dbReference>
<keyword evidence="2 4" id="KW-0808">Transferase</keyword>
<dbReference type="PANTHER" id="PTHR40627">
    <property type="entry name" value="INDOLE PRENYLTRANSFERASE TDIB-RELATED"/>
    <property type="match status" value="1"/>
</dbReference>
<feature type="binding site" evidence="3">
    <location>
        <position position="258"/>
    </location>
    <ligand>
        <name>dimethylallyl diphosphate</name>
        <dbReference type="ChEBI" id="CHEBI:57623"/>
    </ligand>
</feature>
<dbReference type="Pfam" id="PF11991">
    <property type="entry name" value="Trp_DMAT"/>
    <property type="match status" value="1"/>
</dbReference>
<feature type="binding site" evidence="3">
    <location>
        <position position="398"/>
    </location>
    <ligand>
        <name>dimethylallyl diphosphate</name>
        <dbReference type="ChEBI" id="CHEBI:57623"/>
    </ligand>
</feature>
<evidence type="ECO:0000313" key="5">
    <source>
        <dbReference type="Proteomes" id="UP000325945"/>
    </source>
</evidence>
<dbReference type="InterPro" id="IPR012148">
    <property type="entry name" value="ABBA_DMATS-like"/>
</dbReference>
<protein>
    <submittedName>
        <fullName evidence="4">Aromatic prenyltransferase</fullName>
    </submittedName>
</protein>
<reference evidence="5" key="1">
    <citation type="submission" date="2019-04" db="EMBL/GenBank/DDBJ databases">
        <title>Friends and foes A comparative genomics studyof 23 Aspergillus species from section Flavi.</title>
        <authorList>
            <consortium name="DOE Joint Genome Institute"/>
            <person name="Kjaerbolling I."/>
            <person name="Vesth T."/>
            <person name="Frisvad J.C."/>
            <person name="Nybo J.L."/>
            <person name="Theobald S."/>
            <person name="Kildgaard S."/>
            <person name="Isbrandt T."/>
            <person name="Kuo A."/>
            <person name="Sato A."/>
            <person name="Lyhne E.K."/>
            <person name="Kogle M.E."/>
            <person name="Wiebenga A."/>
            <person name="Kun R.S."/>
            <person name="Lubbers R.J."/>
            <person name="Makela M.R."/>
            <person name="Barry K."/>
            <person name="Chovatia M."/>
            <person name="Clum A."/>
            <person name="Daum C."/>
            <person name="Haridas S."/>
            <person name="He G."/>
            <person name="LaButti K."/>
            <person name="Lipzen A."/>
            <person name="Mondo S."/>
            <person name="Riley R."/>
            <person name="Salamov A."/>
            <person name="Simmons B.A."/>
            <person name="Magnuson J.K."/>
            <person name="Henrissat B."/>
            <person name="Mortensen U.H."/>
            <person name="Larsen T.O."/>
            <person name="Devries R.P."/>
            <person name="Grigoriev I.V."/>
            <person name="Machida M."/>
            <person name="Baker S.E."/>
            <person name="Andersen M.R."/>
        </authorList>
    </citation>
    <scope>NUCLEOTIDE SEQUENCE [LARGE SCALE GENOMIC DNA]</scope>
    <source>
        <strain evidence="5">CBS 130017</strain>
    </source>
</reference>
<dbReference type="NCBIfam" id="TIGR03429">
    <property type="entry name" value="arom_pren_DMATS"/>
    <property type="match status" value="1"/>
</dbReference>
<feature type="binding site" evidence="3">
    <location>
        <position position="254"/>
    </location>
    <ligand>
        <name>dimethylallyl diphosphate</name>
        <dbReference type="ChEBI" id="CHEBI:57623"/>
    </ligand>
</feature>
<dbReference type="EMBL" id="ML741774">
    <property type="protein sequence ID" value="KAE8330408.1"/>
    <property type="molecule type" value="Genomic_DNA"/>
</dbReference>
<organism evidence="4 5">
    <name type="scientific">Aspergillus sergii</name>
    <dbReference type="NCBI Taxonomy" id="1034303"/>
    <lineage>
        <taxon>Eukaryota</taxon>
        <taxon>Fungi</taxon>
        <taxon>Dikarya</taxon>
        <taxon>Ascomycota</taxon>
        <taxon>Pezizomycotina</taxon>
        <taxon>Eurotiomycetes</taxon>
        <taxon>Eurotiomycetidae</taxon>
        <taxon>Eurotiales</taxon>
        <taxon>Aspergillaceae</taxon>
        <taxon>Aspergillus</taxon>
        <taxon>Aspergillus subgen. Circumdati</taxon>
    </lineage>
</organism>
<dbReference type="PANTHER" id="PTHR40627:SF3">
    <property type="entry name" value="PRENYLTRANSFERASE ASQH2-RELATED"/>
    <property type="match status" value="1"/>
</dbReference>
<evidence type="ECO:0000256" key="3">
    <source>
        <dbReference type="PIRSR" id="PIRSR000509-1"/>
    </source>
</evidence>
<evidence type="ECO:0000256" key="1">
    <source>
        <dbReference type="ARBA" id="ARBA00010209"/>
    </source>
</evidence>
<name>A0A5N6XC50_9EURO</name>
<dbReference type="GO" id="GO:0016765">
    <property type="term" value="F:transferase activity, transferring alkyl or aryl (other than methyl) groups"/>
    <property type="evidence" value="ECO:0007669"/>
    <property type="project" value="InterPro"/>
</dbReference>
<keyword evidence="5" id="KW-1185">Reference proteome</keyword>
<dbReference type="GO" id="GO:0009820">
    <property type="term" value="P:alkaloid metabolic process"/>
    <property type="evidence" value="ECO:0007669"/>
    <property type="project" value="InterPro"/>
</dbReference>
<feature type="binding site" evidence="3">
    <location>
        <position position="186"/>
    </location>
    <ligand>
        <name>dimethylallyl diphosphate</name>
        <dbReference type="ChEBI" id="CHEBI:57623"/>
    </ligand>
</feature>
<dbReference type="Proteomes" id="UP000325945">
    <property type="component" value="Unassembled WGS sequence"/>
</dbReference>
<feature type="binding site" evidence="3">
    <location>
        <position position="256"/>
    </location>
    <ligand>
        <name>dimethylallyl diphosphate</name>
        <dbReference type="ChEBI" id="CHEBI:57623"/>
    </ligand>
</feature>
<dbReference type="AlphaFoldDB" id="A0A5N6XC50"/>
<proteinExistence type="inferred from homology"/>
<feature type="binding site" evidence="3">
    <location>
        <position position="100"/>
    </location>
    <ligand>
        <name>dimethylallyl diphosphate</name>
        <dbReference type="ChEBI" id="CHEBI:57623"/>
    </ligand>
</feature>
<gene>
    <name evidence="4" type="ORF">BDV39DRAFT_213130</name>
</gene>
<evidence type="ECO:0000313" key="4">
    <source>
        <dbReference type="EMBL" id="KAE8330408.1"/>
    </source>
</evidence>
<dbReference type="SFLD" id="SFLDS00036">
    <property type="entry name" value="Aromatic_Prenyltransferase"/>
    <property type="match status" value="1"/>
</dbReference>
<feature type="binding site" evidence="3">
    <location>
        <position position="394"/>
    </location>
    <ligand>
        <name>dimethylallyl diphosphate</name>
        <dbReference type="ChEBI" id="CHEBI:57623"/>
    </ligand>
</feature>
<dbReference type="SFLD" id="SFLDG01162">
    <property type="entry name" value="I"/>
    <property type="match status" value="1"/>
</dbReference>
<sequence length="412" mass="46869">MALPEANTSQFELLNKYMSCANDSQREWWQRTGPLLASLMGSAGYTNESQCQYLMFFYTSIVPYLGPYPQTFPSAMTHNELPLELSINFQQLGGANPVIRVAVEPITSISGTNEDPYNLSPIRDFLTRLEKLNPEGYDSRLFEHFYPKHTLNDSECQTLQAKNEAIRELSQVAFGFDLKPGGISVKGYTFPALKCHAAGEDLCSVVIGSVQEYLGDADCYNTLGLIKDYIETTDARANFGFVYSNDCVTPEKSRHKLYGRTKDMSWSKVEEIWTLGGRIDSPEANRGLDYLQEFWKMLQIGDRPHPLGLHLVWNYETKAGLKVPATKIYFPLYGLNDLDNVRAIAQYLRHIGLDVQGNAYEQVVRDSFPGLDIKETDRLICWVSFAYTEKTGVYLSVYYHSSLEYPWFEKKP</sequence>
<feature type="binding site" evidence="3">
    <location>
        <position position="329"/>
    </location>
    <ligand>
        <name>dimethylallyl diphosphate</name>
        <dbReference type="ChEBI" id="CHEBI:57623"/>
    </ligand>
</feature>
<dbReference type="PIRSF" id="PIRSF000509">
    <property type="entry name" value="Trp_DMAT"/>
    <property type="match status" value="1"/>
</dbReference>
<dbReference type="InterPro" id="IPR017795">
    <property type="entry name" value="ABBA_NscD-like"/>
</dbReference>
<feature type="binding site" evidence="3">
    <location>
        <position position="188"/>
    </location>
    <ligand>
        <name>dimethylallyl diphosphate</name>
        <dbReference type="ChEBI" id="CHEBI:57623"/>
    </ligand>
</feature>
<feature type="binding site" evidence="3">
    <location>
        <position position="84"/>
    </location>
    <ligand>
        <name>L-tryptophan</name>
        <dbReference type="ChEBI" id="CHEBI:57912"/>
    </ligand>
</feature>
<dbReference type="CDD" id="cd13929">
    <property type="entry name" value="PT-DMATS_CymD"/>
    <property type="match status" value="1"/>
</dbReference>
<evidence type="ECO:0000256" key="2">
    <source>
        <dbReference type="ARBA" id="ARBA00022679"/>
    </source>
</evidence>
<comment type="similarity">
    <text evidence="1">Belongs to the tryptophan dimethylallyltransferase family.</text>
</comment>
<accession>A0A5N6XC50</accession>